<keyword evidence="2" id="KW-1185">Reference proteome</keyword>
<proteinExistence type="predicted"/>
<dbReference type="Proteomes" id="UP001163387">
    <property type="component" value="Chromosome"/>
</dbReference>
<protein>
    <submittedName>
        <fullName evidence="1">Uncharacterized protein</fullName>
    </submittedName>
</protein>
<reference evidence="1 2" key="1">
    <citation type="journal article" date="2022" name="Front. Microbiol.">
        <title>Male-killing mechanisms vary between Spiroplasma species.</title>
        <authorList>
            <person name="Arai H."/>
            <person name="Inoue M."/>
            <person name="Kageyama D."/>
        </authorList>
    </citation>
    <scope>NUCLEOTIDE SEQUENCE [LARGE SCALE GENOMIC DNA]</scope>
    <source>
        <strain evidence="2">sHm</strain>
    </source>
</reference>
<dbReference type="EMBL" id="AP026933">
    <property type="protein sequence ID" value="BDT04427.1"/>
    <property type="molecule type" value="Genomic_DNA"/>
</dbReference>
<name>A0ABN6T586_9MOLU</name>
<dbReference type="RefSeq" id="WP_281748207.1">
    <property type="nucleotide sequence ID" value="NZ_AP026933.1"/>
</dbReference>
<accession>A0ABN6T586</accession>
<evidence type="ECO:0000313" key="2">
    <source>
        <dbReference type="Proteomes" id="UP001163387"/>
    </source>
</evidence>
<evidence type="ECO:0000313" key="1">
    <source>
        <dbReference type="EMBL" id="BDT04427.1"/>
    </source>
</evidence>
<sequence length="48" mass="5675">MAVPFKQNLDNTEKLVEAPEFIEFLNNQIVHGQVFFLSKWLIQQELNL</sequence>
<gene>
    <name evidence="1" type="ORF">SHM_20730</name>
</gene>
<organism evidence="1 2">
    <name type="scientific">Spiroplasma ixodetis</name>
    <dbReference type="NCBI Taxonomy" id="2141"/>
    <lineage>
        <taxon>Bacteria</taxon>
        <taxon>Bacillati</taxon>
        <taxon>Mycoplasmatota</taxon>
        <taxon>Mollicutes</taxon>
        <taxon>Entomoplasmatales</taxon>
        <taxon>Spiroplasmataceae</taxon>
        <taxon>Spiroplasma</taxon>
    </lineage>
</organism>